<feature type="signal peptide" evidence="2">
    <location>
        <begin position="1"/>
        <end position="30"/>
    </location>
</feature>
<feature type="region of interest" description="Disordered" evidence="1">
    <location>
        <begin position="35"/>
        <end position="95"/>
    </location>
</feature>
<comment type="caution">
    <text evidence="3">The sequence shown here is derived from an EMBL/GenBank/DDBJ whole genome shotgun (WGS) entry which is preliminary data.</text>
</comment>
<dbReference type="SUPFAM" id="SSF110296">
    <property type="entry name" value="Oligoxyloglucan reducing end-specific cellobiohydrolase"/>
    <property type="match status" value="2"/>
</dbReference>
<feature type="chain" id="PRO_5038919392" description="Photosynthesis system II assembly factor Ycf48/Hcf136-like domain-containing protein" evidence="2">
    <location>
        <begin position="31"/>
        <end position="460"/>
    </location>
</feature>
<dbReference type="EMBL" id="JACJVO010000005">
    <property type="protein sequence ID" value="MBB6730127.1"/>
    <property type="molecule type" value="Genomic_DNA"/>
</dbReference>
<proteinExistence type="predicted"/>
<evidence type="ECO:0000313" key="3">
    <source>
        <dbReference type="EMBL" id="MBB6730127.1"/>
    </source>
</evidence>
<keyword evidence="2" id="KW-0732">Signal</keyword>
<dbReference type="AlphaFoldDB" id="A0A7X0SHN8"/>
<name>A0A7X0SHN8_9BACL</name>
<reference evidence="3 4" key="1">
    <citation type="submission" date="2020-08" db="EMBL/GenBank/DDBJ databases">
        <title>Cohnella phylogeny.</title>
        <authorList>
            <person name="Dunlap C."/>
        </authorList>
    </citation>
    <scope>NUCLEOTIDE SEQUENCE [LARGE SCALE GENOMIC DNA]</scope>
    <source>
        <strain evidence="3 4">CBP 2801</strain>
    </source>
</reference>
<feature type="compositionally biased region" description="Low complexity" evidence="1">
    <location>
        <begin position="50"/>
        <end position="86"/>
    </location>
</feature>
<sequence>MRGEHGKRTMASLKPAAVLAAAILALSACAGKNAPELPPSAESGSAPGIAAAETGGSAASGATAEATPGASPAALAGSPSASAAPSRVSKPAEAMFTGGPASFQLADGGRTGWLWGDRGGKLELLRTTDGGSSWQAVLRKSGQAPETGGEFGLPQVLFPNSRTVMIGWSDGKETRLLRTDDLGETWAESSVAYPVRAVDMQFVGEKDGWLLATGLDAAMGHTQKKVFRTVDGGKSWKLASSDTGYIPDPDATGQALPQYGAALGLSFADAKLGWAALENPLDAKLQLYRTSDSGSTWQEDALPPPDGIDAAGIYSVPEKPRFADAQGRQGYFAAAYVSDGQVRYGKFETADGGKTWSSFEMLGDRGTDRDKASLAFANEEDGWSLLDGTLRKTADGGRSWTEVPGDGVLRSALAKMPIPERMQFADAKSGWLLCRSEKDGGWALLGTRDGGASWKELASG</sequence>
<evidence type="ECO:0000256" key="1">
    <source>
        <dbReference type="SAM" id="MobiDB-lite"/>
    </source>
</evidence>
<evidence type="ECO:0000313" key="4">
    <source>
        <dbReference type="Proteomes" id="UP000564644"/>
    </source>
</evidence>
<dbReference type="PANTHER" id="PTHR47199:SF2">
    <property type="entry name" value="PHOTOSYSTEM II STABILITY_ASSEMBLY FACTOR HCF136, CHLOROPLASTIC"/>
    <property type="match status" value="1"/>
</dbReference>
<dbReference type="InterPro" id="IPR015943">
    <property type="entry name" value="WD40/YVTN_repeat-like_dom_sf"/>
</dbReference>
<gene>
    <name evidence="3" type="ORF">H7C18_04380</name>
</gene>
<dbReference type="Proteomes" id="UP000564644">
    <property type="component" value="Unassembled WGS sequence"/>
</dbReference>
<dbReference type="PANTHER" id="PTHR47199">
    <property type="entry name" value="PHOTOSYSTEM II STABILITY/ASSEMBLY FACTOR HCF136, CHLOROPLASTIC"/>
    <property type="match status" value="1"/>
</dbReference>
<evidence type="ECO:0000256" key="2">
    <source>
        <dbReference type="SAM" id="SignalP"/>
    </source>
</evidence>
<accession>A0A7X0SHN8</accession>
<dbReference type="CDD" id="cd15482">
    <property type="entry name" value="Sialidase_non-viral"/>
    <property type="match status" value="1"/>
</dbReference>
<protein>
    <recommendedName>
        <fullName evidence="5">Photosynthesis system II assembly factor Ycf48/Hcf136-like domain-containing protein</fullName>
    </recommendedName>
</protein>
<dbReference type="PROSITE" id="PS51257">
    <property type="entry name" value="PROKAR_LIPOPROTEIN"/>
    <property type="match status" value="1"/>
</dbReference>
<evidence type="ECO:0008006" key="5">
    <source>
        <dbReference type="Google" id="ProtNLM"/>
    </source>
</evidence>
<dbReference type="Gene3D" id="2.130.10.10">
    <property type="entry name" value="YVTN repeat-like/Quinoprotein amine dehydrogenase"/>
    <property type="match status" value="2"/>
</dbReference>
<keyword evidence="4" id="KW-1185">Reference proteome</keyword>
<organism evidence="3 4">
    <name type="scientific">Cohnella zeiphila</name>
    <dbReference type="NCBI Taxonomy" id="2761120"/>
    <lineage>
        <taxon>Bacteria</taxon>
        <taxon>Bacillati</taxon>
        <taxon>Bacillota</taxon>
        <taxon>Bacilli</taxon>
        <taxon>Bacillales</taxon>
        <taxon>Paenibacillaceae</taxon>
        <taxon>Cohnella</taxon>
    </lineage>
</organism>